<name>A0ABQ3M7V0_9PSEU</name>
<feature type="chain" id="PRO_5046849821" evidence="1">
    <location>
        <begin position="28"/>
        <end position="168"/>
    </location>
</feature>
<proteinExistence type="predicted"/>
<gene>
    <name evidence="2" type="ORF">GCM10017790_76570</name>
</gene>
<evidence type="ECO:0000256" key="1">
    <source>
        <dbReference type="SAM" id="SignalP"/>
    </source>
</evidence>
<accession>A0ABQ3M7V0</accession>
<evidence type="ECO:0000313" key="2">
    <source>
        <dbReference type="EMBL" id="GHH35340.1"/>
    </source>
</evidence>
<organism evidence="2 3">
    <name type="scientific">Amycolatopsis oliviviridis</name>
    <dbReference type="NCBI Taxonomy" id="1471590"/>
    <lineage>
        <taxon>Bacteria</taxon>
        <taxon>Bacillati</taxon>
        <taxon>Actinomycetota</taxon>
        <taxon>Actinomycetes</taxon>
        <taxon>Pseudonocardiales</taxon>
        <taxon>Pseudonocardiaceae</taxon>
        <taxon>Amycolatopsis</taxon>
    </lineage>
</organism>
<protein>
    <submittedName>
        <fullName evidence="2">Uncharacterized protein</fullName>
    </submittedName>
</protein>
<sequence length="168" mass="17735">MKLFHSPALKRLVVVLAAFMASFTLFATASSAGELGAPRAAFRVAGQMVVNSPGAPVRCDVGFGNDVTVSGGALSVTWAIACRWTDDNQLSTEVRDINIQIAIRKNNRVIGSVLPCPPAPSPSTTCTHRVPFDGTSGRYDSVIFATVTWNDGYPPISGFFGSNGTIIT</sequence>
<feature type="signal peptide" evidence="1">
    <location>
        <begin position="1"/>
        <end position="27"/>
    </location>
</feature>
<reference evidence="3" key="1">
    <citation type="journal article" date="2019" name="Int. J. Syst. Evol. Microbiol.">
        <title>The Global Catalogue of Microorganisms (GCM) 10K type strain sequencing project: providing services to taxonomists for standard genome sequencing and annotation.</title>
        <authorList>
            <consortium name="The Broad Institute Genomics Platform"/>
            <consortium name="The Broad Institute Genome Sequencing Center for Infectious Disease"/>
            <person name="Wu L."/>
            <person name="Ma J."/>
        </authorList>
    </citation>
    <scope>NUCLEOTIDE SEQUENCE [LARGE SCALE GENOMIC DNA]</scope>
    <source>
        <strain evidence="3">CGMCC 4.7683</strain>
    </source>
</reference>
<dbReference type="EMBL" id="BNAY01000012">
    <property type="protein sequence ID" value="GHH35340.1"/>
    <property type="molecule type" value="Genomic_DNA"/>
</dbReference>
<dbReference type="RefSeq" id="WP_191259310.1">
    <property type="nucleotide sequence ID" value="NZ_BNAY01000012.1"/>
</dbReference>
<keyword evidence="3" id="KW-1185">Reference proteome</keyword>
<keyword evidence="1" id="KW-0732">Signal</keyword>
<dbReference type="Proteomes" id="UP000635387">
    <property type="component" value="Unassembled WGS sequence"/>
</dbReference>
<evidence type="ECO:0000313" key="3">
    <source>
        <dbReference type="Proteomes" id="UP000635387"/>
    </source>
</evidence>
<comment type="caution">
    <text evidence="2">The sequence shown here is derived from an EMBL/GenBank/DDBJ whole genome shotgun (WGS) entry which is preliminary data.</text>
</comment>